<evidence type="ECO:0000256" key="1">
    <source>
        <dbReference type="SAM" id="SignalP"/>
    </source>
</evidence>
<evidence type="ECO:0000313" key="3">
    <source>
        <dbReference type="Proteomes" id="UP000693672"/>
    </source>
</evidence>
<accession>A0A916NLX0</accession>
<dbReference type="Proteomes" id="UP000693672">
    <property type="component" value="Unassembled WGS sequence"/>
</dbReference>
<dbReference type="RefSeq" id="WP_218090188.1">
    <property type="nucleotide sequence ID" value="NZ_CAJVAS010000001.1"/>
</dbReference>
<proteinExistence type="predicted"/>
<organism evidence="2 3">
    <name type="scientific">Paenibacillus solanacearum</name>
    <dbReference type="NCBI Taxonomy" id="2048548"/>
    <lineage>
        <taxon>Bacteria</taxon>
        <taxon>Bacillati</taxon>
        <taxon>Bacillota</taxon>
        <taxon>Bacilli</taxon>
        <taxon>Bacillales</taxon>
        <taxon>Paenibacillaceae</taxon>
        <taxon>Paenibacillus</taxon>
    </lineage>
</organism>
<evidence type="ECO:0008006" key="4">
    <source>
        <dbReference type="Google" id="ProtNLM"/>
    </source>
</evidence>
<sequence length="442" mass="48487">MRKQSIAAIGLAVAGSICVTACSSGTGGQPSVGGDSGQPAEQAKSYANEPAELVIYGAPGDPPEVWEERFGEQLKKKFPQYKFTYIQRSGTNTIENMIASGAQVDLIYDSVGNAVNSVVATGSQLDLSELIKKHNVDMNRFEPATVEAVKQFGGLYGFPVHSGGLVLYYNKAIFDKFGVGYPKDGMTWEEAIELGHKLTRNDNGTQYIGLGPSFAHAISMSSYSLPFVDKATEKAAINNDKFKKIVETLIMAPAKAVGYKERIAVLKRMFNNDDFMKERNIAMFVMNFGLQGQKDFESLDWDMAALPVFKELPGVGTQPYPNFLFISNASKYKDQAMEVLKYVTSDDVQMALSKKGYIPVLKNESIRNAFAQDSNVRNKNVVKAVFANKFAPPIARTRYDGKVTGPLQTNVMKAILGEIDLNTALRVAEEEANKAIEAEKKK</sequence>
<dbReference type="Pfam" id="PF01547">
    <property type="entry name" value="SBP_bac_1"/>
    <property type="match status" value="1"/>
</dbReference>
<reference evidence="2" key="1">
    <citation type="submission" date="2021-06" db="EMBL/GenBank/DDBJ databases">
        <authorList>
            <person name="Criscuolo A."/>
        </authorList>
    </citation>
    <scope>NUCLEOTIDE SEQUENCE</scope>
    <source>
        <strain evidence="2">CIP111600</strain>
    </source>
</reference>
<protein>
    <recommendedName>
        <fullName evidence="4">Extracellular solute-binding protein</fullName>
    </recommendedName>
</protein>
<name>A0A916NLX0_9BACL</name>
<keyword evidence="3" id="KW-1185">Reference proteome</keyword>
<dbReference type="PANTHER" id="PTHR43649">
    <property type="entry name" value="ARABINOSE-BINDING PROTEIN-RELATED"/>
    <property type="match status" value="1"/>
</dbReference>
<gene>
    <name evidence="2" type="ORF">PAESOLCIP111_00378</name>
</gene>
<feature type="chain" id="PRO_5039672923" description="Extracellular solute-binding protein" evidence="1">
    <location>
        <begin position="22"/>
        <end position="442"/>
    </location>
</feature>
<dbReference type="PANTHER" id="PTHR43649:SF12">
    <property type="entry name" value="DIACETYLCHITOBIOSE BINDING PROTEIN DASA"/>
    <property type="match status" value="1"/>
</dbReference>
<dbReference type="EMBL" id="CAJVAS010000001">
    <property type="protein sequence ID" value="CAG7600245.1"/>
    <property type="molecule type" value="Genomic_DNA"/>
</dbReference>
<dbReference type="InterPro" id="IPR050490">
    <property type="entry name" value="Bact_solute-bd_prot1"/>
</dbReference>
<dbReference type="AlphaFoldDB" id="A0A916NLX0"/>
<feature type="signal peptide" evidence="1">
    <location>
        <begin position="1"/>
        <end position="21"/>
    </location>
</feature>
<comment type="caution">
    <text evidence="2">The sequence shown here is derived from an EMBL/GenBank/DDBJ whole genome shotgun (WGS) entry which is preliminary data.</text>
</comment>
<keyword evidence="1" id="KW-0732">Signal</keyword>
<dbReference type="InterPro" id="IPR006059">
    <property type="entry name" value="SBP"/>
</dbReference>
<evidence type="ECO:0000313" key="2">
    <source>
        <dbReference type="EMBL" id="CAG7600245.1"/>
    </source>
</evidence>